<feature type="compositionally biased region" description="Low complexity" evidence="1">
    <location>
        <begin position="176"/>
        <end position="194"/>
    </location>
</feature>
<proteinExistence type="predicted"/>
<comment type="caution">
    <text evidence="2">The sequence shown here is derived from an EMBL/GenBank/DDBJ whole genome shotgun (WGS) entry which is preliminary data.</text>
</comment>
<evidence type="ECO:0000256" key="1">
    <source>
        <dbReference type="SAM" id="MobiDB-lite"/>
    </source>
</evidence>
<feature type="region of interest" description="Disordered" evidence="1">
    <location>
        <begin position="54"/>
        <end position="263"/>
    </location>
</feature>
<feature type="region of interest" description="Disordered" evidence="1">
    <location>
        <begin position="16"/>
        <end position="36"/>
    </location>
</feature>
<feature type="compositionally biased region" description="Polar residues" evidence="1">
    <location>
        <begin position="77"/>
        <end position="89"/>
    </location>
</feature>
<name>A0AAW0EN47_9TRYP</name>
<reference evidence="2 3" key="1">
    <citation type="journal article" date="2021" name="MBio">
        <title>A New Model Trypanosomatid, Novymonas esmeraldas: Genomic Perception of Its 'Candidatus Pandoraea novymonadis' Endosymbiont.</title>
        <authorList>
            <person name="Zakharova A."/>
            <person name="Saura A."/>
            <person name="Butenko A."/>
            <person name="Podesvova L."/>
            <person name="Warmusova S."/>
            <person name="Kostygov A.Y."/>
            <person name="Nenarokova A."/>
            <person name="Lukes J."/>
            <person name="Opperdoes F.R."/>
            <person name="Yurchenko V."/>
        </authorList>
    </citation>
    <scope>NUCLEOTIDE SEQUENCE [LARGE SCALE GENOMIC DNA]</scope>
    <source>
        <strain evidence="2 3">E262AT.01</strain>
    </source>
</reference>
<keyword evidence="3" id="KW-1185">Reference proteome</keyword>
<protein>
    <submittedName>
        <fullName evidence="2">Uncharacterized protein</fullName>
    </submittedName>
</protein>
<evidence type="ECO:0000313" key="2">
    <source>
        <dbReference type="EMBL" id="KAK7195550.1"/>
    </source>
</evidence>
<gene>
    <name evidence="2" type="ORF">NESM_000483300</name>
</gene>
<feature type="compositionally biased region" description="Pro residues" evidence="1">
    <location>
        <begin position="113"/>
        <end position="122"/>
    </location>
</feature>
<evidence type="ECO:0000313" key="3">
    <source>
        <dbReference type="Proteomes" id="UP001430356"/>
    </source>
</evidence>
<sequence length="341" mass="36774">MTSNASGAMLMEQLPIARGHGGGLPPRATHSPQPQPCVSGPPLPMMRQPMNGDRRGVPAHVHPGGGPGMGGRPMLSGQVTPQHSGSAPHSGQPPLMMGPSVSHSGVGSGSPPMMMPHPPPPGTYGSPAGPRPVPPHMQNRGPPNAPHMPGVPMNGRPMSGGSGPAYRPRPQPPQQSPQQSPQQQHQQQMRRGQPVVSVARGPQPTSVQPTRLLDGRKIKDVERRQQQLAEAQREHQAFNGPTKDALKHRKENHQRRGDEVKEIKTTVGNDEAWVKGLTYSTWVESPKASLDTLDHDGPYKRQAGTRPAKDGKNRRKNRRDASHNSSSKSNSLIEALRNLFR</sequence>
<feature type="compositionally biased region" description="Basic and acidic residues" evidence="1">
    <location>
        <begin position="213"/>
        <end position="236"/>
    </location>
</feature>
<feature type="compositionally biased region" description="Basic and acidic residues" evidence="1">
    <location>
        <begin position="254"/>
        <end position="263"/>
    </location>
</feature>
<dbReference type="EMBL" id="JAECZO010000056">
    <property type="protein sequence ID" value="KAK7195550.1"/>
    <property type="molecule type" value="Genomic_DNA"/>
</dbReference>
<feature type="compositionally biased region" description="Low complexity" evidence="1">
    <location>
        <begin position="97"/>
        <end position="112"/>
    </location>
</feature>
<dbReference type="Proteomes" id="UP001430356">
    <property type="component" value="Unassembled WGS sequence"/>
</dbReference>
<feature type="region of interest" description="Disordered" evidence="1">
    <location>
        <begin position="284"/>
        <end position="341"/>
    </location>
</feature>
<organism evidence="2 3">
    <name type="scientific">Novymonas esmeraldas</name>
    <dbReference type="NCBI Taxonomy" id="1808958"/>
    <lineage>
        <taxon>Eukaryota</taxon>
        <taxon>Discoba</taxon>
        <taxon>Euglenozoa</taxon>
        <taxon>Kinetoplastea</taxon>
        <taxon>Metakinetoplastina</taxon>
        <taxon>Trypanosomatida</taxon>
        <taxon>Trypanosomatidae</taxon>
        <taxon>Novymonas</taxon>
    </lineage>
</organism>
<accession>A0AAW0EN47</accession>
<dbReference type="AlphaFoldDB" id="A0AAW0EN47"/>